<dbReference type="GO" id="GO:0008081">
    <property type="term" value="F:phosphoric diester hydrolase activity"/>
    <property type="evidence" value="ECO:0007669"/>
    <property type="project" value="InterPro"/>
</dbReference>
<evidence type="ECO:0000256" key="1">
    <source>
        <dbReference type="SAM" id="SignalP"/>
    </source>
</evidence>
<comment type="caution">
    <text evidence="2">The sequence shown here is derived from an EMBL/GenBank/DDBJ whole genome shotgun (WGS) entry which is preliminary data.</text>
</comment>
<feature type="chain" id="PRO_5001652545" evidence="1">
    <location>
        <begin position="22"/>
        <end position="363"/>
    </location>
</feature>
<keyword evidence="1" id="KW-0732">Signal</keyword>
<reference evidence="2" key="1">
    <citation type="submission" date="2013-08" db="EMBL/GenBank/DDBJ databases">
        <title>Gene expansion shapes genome architecture in the human pathogen Lichtheimia corymbifera: an evolutionary genomics analysis in the ancient terrestrial Mucorales (Mucoromycotina).</title>
        <authorList>
            <person name="Schwartze V.U."/>
            <person name="Winter S."/>
            <person name="Shelest E."/>
            <person name="Marcet-Houben M."/>
            <person name="Horn F."/>
            <person name="Wehner S."/>
            <person name="Hoffmann K."/>
            <person name="Riege K."/>
            <person name="Sammeth M."/>
            <person name="Nowrousian M."/>
            <person name="Valiante V."/>
            <person name="Linde J."/>
            <person name="Jacobsen I.D."/>
            <person name="Marz M."/>
            <person name="Brakhage A.A."/>
            <person name="Gabaldon T."/>
            <person name="Bocker S."/>
            <person name="Voigt K."/>
        </authorList>
    </citation>
    <scope>NUCLEOTIDE SEQUENCE [LARGE SCALE GENOMIC DNA]</scope>
    <source>
        <strain evidence="2">FSU 9682</strain>
    </source>
</reference>
<protein>
    <submittedName>
        <fullName evidence="2">Plc-like phosphodiesterase</fullName>
    </submittedName>
</protein>
<dbReference type="OrthoDB" id="7984201at2759"/>
<dbReference type="PROSITE" id="PS51257">
    <property type="entry name" value="PROKAR_LIPOPROTEIN"/>
    <property type="match status" value="1"/>
</dbReference>
<dbReference type="InterPro" id="IPR017946">
    <property type="entry name" value="PLC-like_Pdiesterase_TIM-brl"/>
</dbReference>
<dbReference type="InterPro" id="IPR051057">
    <property type="entry name" value="PI-PLC_domain"/>
</dbReference>
<dbReference type="Pfam" id="PF26146">
    <property type="entry name" value="PI-PLC_X"/>
    <property type="match status" value="1"/>
</dbReference>
<dbReference type="STRING" id="1263082.A0A068RI20"/>
<gene>
    <name evidence="2" type="ORF">LCOR_01045.1</name>
</gene>
<dbReference type="GO" id="GO:0006629">
    <property type="term" value="P:lipid metabolic process"/>
    <property type="evidence" value="ECO:0007669"/>
    <property type="project" value="InterPro"/>
</dbReference>
<dbReference type="AlphaFoldDB" id="A0A068RI20"/>
<dbReference type="Proteomes" id="UP000027586">
    <property type="component" value="Unassembled WGS sequence"/>
</dbReference>
<dbReference type="PANTHER" id="PTHR13593:SF140">
    <property type="entry name" value="PLC-LIKE PHOSPHODIESTERASE"/>
    <property type="match status" value="1"/>
</dbReference>
<dbReference type="SUPFAM" id="SSF51695">
    <property type="entry name" value="PLC-like phosphodiesterases"/>
    <property type="match status" value="1"/>
</dbReference>
<organism evidence="2 3">
    <name type="scientific">Lichtheimia corymbifera JMRC:FSU:9682</name>
    <dbReference type="NCBI Taxonomy" id="1263082"/>
    <lineage>
        <taxon>Eukaryota</taxon>
        <taxon>Fungi</taxon>
        <taxon>Fungi incertae sedis</taxon>
        <taxon>Mucoromycota</taxon>
        <taxon>Mucoromycotina</taxon>
        <taxon>Mucoromycetes</taxon>
        <taxon>Mucorales</taxon>
        <taxon>Lichtheimiaceae</taxon>
        <taxon>Lichtheimia</taxon>
    </lineage>
</organism>
<sequence length="363" mass="40947">MLSYRYLIPLFLLLFSQYVYGGSACNGHESLCSQPFNNVTFLVTHDSYAHGPNLASTQIKSITQQLDDGVRGLKFSAVMHKQKVHLCHTTCTILDAGPATDILNHVSKWLESHQDQIITIMWNNLYDIDVAHLAEAYKTSNIMPMVHVQEPGKPWPTLQEMVDSNKRVVNFVDSKADVSAAPWIHDQYTYVFETPYDNKDANGFTCVIDRPQSPPNPQDMMYVMNHFLYGVIHVGREIEVPQLDKASVTNGMDSLSKHVDDCHRAFGRKPNFVEVDFYDHGKALEFVAMLNNISLDESTDTKQPGFPWPSNLPHINEIRSRLLPLPSVPHIVIANGSSSSRSSLRHISLLCTTLLSIIFISFF</sequence>
<dbReference type="PANTHER" id="PTHR13593">
    <property type="match status" value="1"/>
</dbReference>
<dbReference type="Gene3D" id="3.20.20.190">
    <property type="entry name" value="Phosphatidylinositol (PI) phosphodiesterase"/>
    <property type="match status" value="1"/>
</dbReference>
<dbReference type="EMBL" id="CBTN010000003">
    <property type="protein sequence ID" value="CDH49297.1"/>
    <property type="molecule type" value="Genomic_DNA"/>
</dbReference>
<feature type="signal peptide" evidence="1">
    <location>
        <begin position="1"/>
        <end position="21"/>
    </location>
</feature>
<dbReference type="VEuPathDB" id="FungiDB:LCOR_01045.1"/>
<proteinExistence type="predicted"/>
<evidence type="ECO:0000313" key="3">
    <source>
        <dbReference type="Proteomes" id="UP000027586"/>
    </source>
</evidence>
<name>A0A068RI20_9FUNG</name>
<accession>A0A068RI20</accession>
<keyword evidence="3" id="KW-1185">Reference proteome</keyword>
<evidence type="ECO:0000313" key="2">
    <source>
        <dbReference type="EMBL" id="CDH49297.1"/>
    </source>
</evidence>